<dbReference type="SUPFAM" id="SSF49265">
    <property type="entry name" value="Fibronectin type III"/>
    <property type="match status" value="1"/>
</dbReference>
<feature type="compositionally biased region" description="Low complexity" evidence="1">
    <location>
        <begin position="986"/>
        <end position="996"/>
    </location>
</feature>
<dbReference type="AlphaFoldDB" id="A0A9D4JKQ3"/>
<evidence type="ECO:0000259" key="3">
    <source>
        <dbReference type="PROSITE" id="PS50853"/>
    </source>
</evidence>
<dbReference type="GO" id="GO:0016020">
    <property type="term" value="C:membrane"/>
    <property type="evidence" value="ECO:0007669"/>
    <property type="project" value="UniProtKB-SubCell"/>
</dbReference>
<dbReference type="PROSITE" id="PS50853">
    <property type="entry name" value="FN3"/>
    <property type="match status" value="1"/>
</dbReference>
<accession>A0A9D4JKQ3</accession>
<keyword evidence="5" id="KW-1185">Reference proteome</keyword>
<dbReference type="EMBL" id="JAIWYP010000006">
    <property type="protein sequence ID" value="KAH3815645.1"/>
    <property type="molecule type" value="Genomic_DNA"/>
</dbReference>
<dbReference type="InterPro" id="IPR050713">
    <property type="entry name" value="RTP_Phos/Ushers"/>
</dbReference>
<feature type="compositionally biased region" description="Polar residues" evidence="1">
    <location>
        <begin position="388"/>
        <end position="401"/>
    </location>
</feature>
<sequence length="1011" mass="109949">MASEWAPVHKDRCNHHGLGPRHDVRVPCACCQHVRHGRTQSFVRQDSHSRPSSTWHRIAYRPLTHTITGLDSYTYYEICVSAESGVKTSSCSQPMKIQTGESVPSSAPLNLVINREGDTTILVTWSAPDVSKRNGEIIGYMIKCLSEDGQHNCSRSVNGSTHSLRLENLVAGMNYNIEMAAVTSQGTGKWSSVFAIGPDNSGITKEPWFIGMIGALGGIVWLGLCIFTVWLCRNRQRRKKLKETWYNAGGQNGTDKVNERNGSVARKGYGKKEEGDDSGFPTELNTLLQLSRKEADGLHDPYPQGGAGPHPEMKTFYQQSGPVTPYATTALLQAQALAQARKQGGDQMFQPIGGGCVQHSHSGGSCESNTDKSITTDVSVEMHEGNKSNKSSACDSGNLSDENGMLLKQGRKPSGFRLGQSQNPGVVNWNDVLPPPPTHPPTDGEYLQDEGLYSEIPEDRSRSVKSPAQISACSCPTPHGPVCSPGPYCAAYLDSCNRCQSLRSFDNRPYSPQQLIQLHRQHAPLQGVTPTHTARVPGMQRPGGTPVYMHGYSQPWDSQPFARGQYEYEFANDPRDGGYKYTEPVQDGLIQHPHAATMNPTRGMQRRAPTHIDYNDRQFHYPNSGSDGGNIPGGPPGNYCEGPCRGQTEAANVMNAMSMSASYHRNSSEENSRNPYLEGYKIESPPSSGGDSAYRVCNSGGSLAGSGGDSGRSRLSGNPGRLLQDGKSVPEGKFDINYRHPGFHSRSDSGGPRPCMIDEGYTRNADSPVSADDHYYNDGSDPGTDGGSQRDSLVANWESMDDCSGEHSSSNEDDDADADSADADEDSQFLNEEDFASAVARAAQESGLTVVGSTISEAKASKSAKKTRRHRQQARPPSPGYSTDSNYGTVDIPRNPYPKSQRRRQIEKNGKLRRKGDNSESTQSKDESRKNCLPSSISQQPLKNAGGATEALFTRPPCPPQTSPAPSSYKTLPPSLYRHKTPLEPPTTTNNNKPPTGSRPVFQFSDDIPVV</sequence>
<dbReference type="InterPro" id="IPR003961">
    <property type="entry name" value="FN3_dom"/>
</dbReference>
<dbReference type="PANTHER" id="PTHR46957">
    <property type="entry name" value="CYTOKINE RECEPTOR"/>
    <property type="match status" value="1"/>
</dbReference>
<dbReference type="InterPro" id="IPR036116">
    <property type="entry name" value="FN3_sf"/>
</dbReference>
<evidence type="ECO:0000256" key="1">
    <source>
        <dbReference type="SAM" id="MobiDB-lite"/>
    </source>
</evidence>
<feature type="non-terminal residue" evidence="4">
    <location>
        <position position="1011"/>
    </location>
</feature>
<dbReference type="Pfam" id="PF00041">
    <property type="entry name" value="fn3"/>
    <property type="match status" value="1"/>
</dbReference>
<protein>
    <recommendedName>
        <fullName evidence="3">Fibronectin type-III domain-containing protein</fullName>
    </recommendedName>
</protein>
<organism evidence="4 5">
    <name type="scientific">Dreissena polymorpha</name>
    <name type="common">Zebra mussel</name>
    <name type="synonym">Mytilus polymorpha</name>
    <dbReference type="NCBI Taxonomy" id="45954"/>
    <lineage>
        <taxon>Eukaryota</taxon>
        <taxon>Metazoa</taxon>
        <taxon>Spiralia</taxon>
        <taxon>Lophotrochozoa</taxon>
        <taxon>Mollusca</taxon>
        <taxon>Bivalvia</taxon>
        <taxon>Autobranchia</taxon>
        <taxon>Heteroconchia</taxon>
        <taxon>Euheterodonta</taxon>
        <taxon>Imparidentia</taxon>
        <taxon>Neoheterodontei</taxon>
        <taxon>Myida</taxon>
        <taxon>Dreissenoidea</taxon>
        <taxon>Dreissenidae</taxon>
        <taxon>Dreissena</taxon>
    </lineage>
</organism>
<dbReference type="Gene3D" id="2.60.40.10">
    <property type="entry name" value="Immunoglobulins"/>
    <property type="match status" value="2"/>
</dbReference>
<keyword evidence="2" id="KW-0812">Transmembrane</keyword>
<feature type="compositionally biased region" description="Acidic residues" evidence="1">
    <location>
        <begin position="811"/>
        <end position="835"/>
    </location>
</feature>
<proteinExistence type="predicted"/>
<feature type="compositionally biased region" description="Polar residues" evidence="1">
    <location>
        <begin position="933"/>
        <end position="942"/>
    </location>
</feature>
<feature type="region of interest" description="Disordered" evidence="1">
    <location>
        <begin position="382"/>
        <end position="421"/>
    </location>
</feature>
<feature type="compositionally biased region" description="Basic and acidic residues" evidence="1">
    <location>
        <begin position="904"/>
        <end position="930"/>
    </location>
</feature>
<name>A0A9D4JKQ3_DREPO</name>
<gene>
    <name evidence="4" type="ORF">DPMN_144173</name>
</gene>
<feature type="transmembrane region" description="Helical" evidence="2">
    <location>
        <begin position="208"/>
        <end position="232"/>
    </location>
</feature>
<evidence type="ECO:0000313" key="5">
    <source>
        <dbReference type="Proteomes" id="UP000828390"/>
    </source>
</evidence>
<evidence type="ECO:0000313" key="4">
    <source>
        <dbReference type="EMBL" id="KAH3815645.1"/>
    </source>
</evidence>
<comment type="caution">
    <text evidence="4">The sequence shown here is derived from an EMBL/GenBank/DDBJ whole genome shotgun (WGS) entry which is preliminary data.</text>
</comment>
<feature type="compositionally biased region" description="Basic and acidic residues" evidence="1">
    <location>
        <begin position="728"/>
        <end position="738"/>
    </location>
</feature>
<dbReference type="SMART" id="SM00060">
    <property type="entry name" value="FN3"/>
    <property type="match status" value="2"/>
</dbReference>
<feature type="domain" description="Fibronectin type-III" evidence="3">
    <location>
        <begin position="107"/>
        <end position="201"/>
    </location>
</feature>
<dbReference type="PANTHER" id="PTHR46957:SF3">
    <property type="entry name" value="CYTOKINE RECEPTOR"/>
    <property type="match status" value="1"/>
</dbReference>
<evidence type="ECO:0000256" key="2">
    <source>
        <dbReference type="SAM" id="Phobius"/>
    </source>
</evidence>
<keyword evidence="2" id="KW-1133">Transmembrane helix</keyword>
<feature type="region of interest" description="Disordered" evidence="1">
    <location>
        <begin position="665"/>
        <end position="1011"/>
    </location>
</feature>
<reference evidence="4" key="1">
    <citation type="journal article" date="2019" name="bioRxiv">
        <title>The Genome of the Zebra Mussel, Dreissena polymorpha: A Resource for Invasive Species Research.</title>
        <authorList>
            <person name="McCartney M.A."/>
            <person name="Auch B."/>
            <person name="Kono T."/>
            <person name="Mallez S."/>
            <person name="Zhang Y."/>
            <person name="Obille A."/>
            <person name="Becker A."/>
            <person name="Abrahante J.E."/>
            <person name="Garbe J."/>
            <person name="Badalamenti J.P."/>
            <person name="Herman A."/>
            <person name="Mangelson H."/>
            <person name="Liachko I."/>
            <person name="Sullivan S."/>
            <person name="Sone E.D."/>
            <person name="Koren S."/>
            <person name="Silverstein K.A.T."/>
            <person name="Beckman K.B."/>
            <person name="Gohl D.M."/>
        </authorList>
    </citation>
    <scope>NUCLEOTIDE SEQUENCE</scope>
    <source>
        <strain evidence="4">Duluth1</strain>
        <tissue evidence="4">Whole animal</tissue>
    </source>
</reference>
<dbReference type="Proteomes" id="UP000828390">
    <property type="component" value="Unassembled WGS sequence"/>
</dbReference>
<dbReference type="CDD" id="cd00063">
    <property type="entry name" value="FN3"/>
    <property type="match status" value="1"/>
</dbReference>
<keyword evidence="2" id="KW-0472">Membrane</keyword>
<reference evidence="4" key="2">
    <citation type="submission" date="2020-11" db="EMBL/GenBank/DDBJ databases">
        <authorList>
            <person name="McCartney M.A."/>
            <person name="Auch B."/>
            <person name="Kono T."/>
            <person name="Mallez S."/>
            <person name="Becker A."/>
            <person name="Gohl D.M."/>
            <person name="Silverstein K.A.T."/>
            <person name="Koren S."/>
            <person name="Bechman K.B."/>
            <person name="Herman A."/>
            <person name="Abrahante J.E."/>
            <person name="Garbe J."/>
        </authorList>
    </citation>
    <scope>NUCLEOTIDE SEQUENCE</scope>
    <source>
        <strain evidence="4">Duluth1</strain>
        <tissue evidence="4">Whole animal</tissue>
    </source>
</reference>
<dbReference type="InterPro" id="IPR013783">
    <property type="entry name" value="Ig-like_fold"/>
</dbReference>
<feature type="compositionally biased region" description="Basic residues" evidence="1">
    <location>
        <begin position="862"/>
        <end position="873"/>
    </location>
</feature>